<reference evidence="2" key="1">
    <citation type="submission" date="2024-07" db="EMBL/GenBank/DDBJ databases">
        <title>Two chromosome-level genome assemblies of Korean endemic species Abeliophyllum distichum and Forsythia ovata (Oleaceae).</title>
        <authorList>
            <person name="Jang H."/>
        </authorList>
    </citation>
    <scope>NUCLEOTIDE SEQUENCE [LARGE SCALE GENOMIC DNA]</scope>
</reference>
<proteinExistence type="predicted"/>
<comment type="caution">
    <text evidence="1">The sequence shown here is derived from an EMBL/GenBank/DDBJ whole genome shotgun (WGS) entry which is preliminary data.</text>
</comment>
<keyword evidence="2" id="KW-1185">Reference proteome</keyword>
<dbReference type="Proteomes" id="UP001604336">
    <property type="component" value="Unassembled WGS sequence"/>
</dbReference>
<name>A0ABD1UJ41_9LAMI</name>
<accession>A0ABD1UJ41</accession>
<evidence type="ECO:0000313" key="1">
    <source>
        <dbReference type="EMBL" id="KAL2525072.1"/>
    </source>
</evidence>
<organism evidence="1 2">
    <name type="scientific">Abeliophyllum distichum</name>
    <dbReference type="NCBI Taxonomy" id="126358"/>
    <lineage>
        <taxon>Eukaryota</taxon>
        <taxon>Viridiplantae</taxon>
        <taxon>Streptophyta</taxon>
        <taxon>Embryophyta</taxon>
        <taxon>Tracheophyta</taxon>
        <taxon>Spermatophyta</taxon>
        <taxon>Magnoliopsida</taxon>
        <taxon>eudicotyledons</taxon>
        <taxon>Gunneridae</taxon>
        <taxon>Pentapetalae</taxon>
        <taxon>asterids</taxon>
        <taxon>lamiids</taxon>
        <taxon>Lamiales</taxon>
        <taxon>Oleaceae</taxon>
        <taxon>Forsythieae</taxon>
        <taxon>Abeliophyllum</taxon>
    </lineage>
</organism>
<gene>
    <name evidence="1" type="ORF">Adt_10126</name>
</gene>
<evidence type="ECO:0000313" key="2">
    <source>
        <dbReference type="Proteomes" id="UP001604336"/>
    </source>
</evidence>
<protein>
    <submittedName>
        <fullName evidence="1">C-repeat binding facor</fullName>
    </submittedName>
</protein>
<sequence>MPIWFGVYRFQCLRISRIFRKQRLEAAEEFRPPEDGGGISGCDQTILQEIVMDSERVSGGQLTTLGTTKTLFDCDVSYMNEDSATNMEEFCYHHHLVQTTVSVGMIWKVMLILMR</sequence>
<dbReference type="EMBL" id="JBFOLK010000003">
    <property type="protein sequence ID" value="KAL2525072.1"/>
    <property type="molecule type" value="Genomic_DNA"/>
</dbReference>
<dbReference type="AlphaFoldDB" id="A0ABD1UJ41"/>